<proteinExistence type="inferred from homology"/>
<dbReference type="OrthoDB" id="3185104at2"/>
<keyword evidence="11" id="KW-1185">Reference proteome</keyword>
<evidence type="ECO:0000313" key="10">
    <source>
        <dbReference type="EMBL" id="MBB4613537.1"/>
    </source>
</evidence>
<feature type="transmembrane region" description="Helical" evidence="9">
    <location>
        <begin position="378"/>
        <end position="396"/>
    </location>
</feature>
<dbReference type="PANTHER" id="PTHR42770:SF18">
    <property type="entry name" value="ARGININE_AGMATINE ANTIPORTER"/>
    <property type="match status" value="1"/>
</dbReference>
<feature type="transmembrane region" description="Helical" evidence="9">
    <location>
        <begin position="112"/>
        <end position="137"/>
    </location>
</feature>
<sequence length="434" mass="44622">MPPHKRGLGFWMTLALVVGNMIGSGIYILPATLAPLGYNQLIGWAVTLGGALCLAFSFARMGARLPLAGGPYAYAQSAFGPILGFVTAWSYWTMLWAGNGAVAVAVVSNLSLLFPWIGNTPAVPALLSVGCVWLLTLVNIRGVRAAGDVSVVTTALKLMPLAGLIGLALWLLATGVPSVEQPVVALSGGVVATAAGLTFWGFLGLESATVPADKVENASKVVPRATLIGVALTGLVYMGISGAFALYMPMAEAAASPAPVADFLAKFFGSGMGQIVAVFAAISAFGTLNGFILLQGEVPWAMARGGVFPRWFAVEGSRGTPVRSHVVSSVLLSVVTLLNYGRGMGDLFAFIASVSLAAGMLSYFIAMLAAVRLLPDERLLVGAALVGAAFIGWAAWGLGLEALTYGAGFIALGLPVYLLIKRDAAASTASSDHG</sequence>
<evidence type="ECO:0000256" key="5">
    <source>
        <dbReference type="ARBA" id="ARBA00022692"/>
    </source>
</evidence>
<dbReference type="Pfam" id="PF13520">
    <property type="entry name" value="AA_permease_2"/>
    <property type="match status" value="1"/>
</dbReference>
<evidence type="ECO:0000256" key="7">
    <source>
        <dbReference type="ARBA" id="ARBA00023136"/>
    </source>
</evidence>
<feature type="transmembrane region" description="Helical" evidence="9">
    <location>
        <begin position="41"/>
        <end position="59"/>
    </location>
</feature>
<feature type="transmembrane region" description="Helical" evidence="9">
    <location>
        <begin position="149"/>
        <end position="172"/>
    </location>
</feature>
<keyword evidence="5 9" id="KW-0812">Transmembrane</keyword>
<dbReference type="InterPro" id="IPR002293">
    <property type="entry name" value="AA/rel_permease1"/>
</dbReference>
<comment type="similarity">
    <text evidence="2">Belongs to the amino acid-polyamine-organocation (APC) superfamily. Basic amino acid/polyamine antiporter (APA) (TC 2.A.3.2) family.</text>
</comment>
<evidence type="ECO:0000256" key="1">
    <source>
        <dbReference type="ARBA" id="ARBA00004651"/>
    </source>
</evidence>
<evidence type="ECO:0000256" key="3">
    <source>
        <dbReference type="ARBA" id="ARBA00021069"/>
    </source>
</evidence>
<dbReference type="EMBL" id="JACHOA010000003">
    <property type="protein sequence ID" value="MBB4613537.1"/>
    <property type="molecule type" value="Genomic_DNA"/>
</dbReference>
<dbReference type="Proteomes" id="UP000538566">
    <property type="component" value="Unassembled WGS sequence"/>
</dbReference>
<keyword evidence="4" id="KW-1003">Cell membrane</keyword>
<feature type="transmembrane region" description="Helical" evidence="9">
    <location>
        <begin position="71"/>
        <end position="92"/>
    </location>
</feature>
<dbReference type="GO" id="GO:0005886">
    <property type="term" value="C:plasma membrane"/>
    <property type="evidence" value="ECO:0007669"/>
    <property type="project" value="UniProtKB-SubCell"/>
</dbReference>
<dbReference type="RefSeq" id="WP_144907637.1">
    <property type="nucleotide sequence ID" value="NZ_JACHOA010000003.1"/>
</dbReference>
<dbReference type="AlphaFoldDB" id="A0A7W7AAY7"/>
<comment type="caution">
    <text evidence="10">The sequence shown here is derived from an EMBL/GenBank/DDBJ whole genome shotgun (WGS) entry which is preliminary data.</text>
</comment>
<dbReference type="GO" id="GO:0022857">
    <property type="term" value="F:transmembrane transporter activity"/>
    <property type="evidence" value="ECO:0007669"/>
    <property type="project" value="InterPro"/>
</dbReference>
<feature type="transmembrane region" description="Helical" evidence="9">
    <location>
        <begin position="402"/>
        <end position="420"/>
    </location>
</feature>
<keyword evidence="6 9" id="KW-1133">Transmembrane helix</keyword>
<evidence type="ECO:0000313" key="11">
    <source>
        <dbReference type="Proteomes" id="UP000538566"/>
    </source>
</evidence>
<evidence type="ECO:0000256" key="4">
    <source>
        <dbReference type="ARBA" id="ARBA00022475"/>
    </source>
</evidence>
<evidence type="ECO:0000256" key="2">
    <source>
        <dbReference type="ARBA" id="ARBA00008220"/>
    </source>
</evidence>
<feature type="transmembrane region" description="Helical" evidence="9">
    <location>
        <begin position="267"/>
        <end position="294"/>
    </location>
</feature>
<dbReference type="PANTHER" id="PTHR42770">
    <property type="entry name" value="AMINO ACID TRANSPORTER-RELATED"/>
    <property type="match status" value="1"/>
</dbReference>
<comment type="subcellular location">
    <subcellularLocation>
        <location evidence="1">Cell membrane</location>
        <topology evidence="1">Multi-pass membrane protein</topology>
    </subcellularLocation>
</comment>
<accession>A0A7W7AAY7</accession>
<gene>
    <name evidence="10" type="ORF">GGR37_001812</name>
</gene>
<reference evidence="10 11" key="1">
    <citation type="submission" date="2020-08" db="EMBL/GenBank/DDBJ databases">
        <title>Genomic Encyclopedia of Type Strains, Phase IV (KMG-IV): sequencing the most valuable type-strain genomes for metagenomic binning, comparative biology and taxonomic classification.</title>
        <authorList>
            <person name="Goeker M."/>
        </authorList>
    </citation>
    <scope>NUCLEOTIDE SEQUENCE [LARGE SCALE GENOMIC DNA]</scope>
    <source>
        <strain evidence="10 11">DSM 17507</strain>
    </source>
</reference>
<feature type="transmembrane region" description="Helical" evidence="9">
    <location>
        <begin position="225"/>
        <end position="247"/>
    </location>
</feature>
<keyword evidence="7 9" id="KW-0472">Membrane</keyword>
<feature type="transmembrane region" description="Helical" evidence="9">
    <location>
        <begin position="7"/>
        <end position="29"/>
    </location>
</feature>
<feature type="transmembrane region" description="Helical" evidence="9">
    <location>
        <begin position="184"/>
        <end position="205"/>
    </location>
</feature>
<evidence type="ECO:0000256" key="9">
    <source>
        <dbReference type="SAM" id="Phobius"/>
    </source>
</evidence>
<dbReference type="Gene3D" id="1.20.1740.10">
    <property type="entry name" value="Amino acid/polyamine transporter I"/>
    <property type="match status" value="1"/>
</dbReference>
<dbReference type="InterPro" id="IPR050367">
    <property type="entry name" value="APC_superfamily"/>
</dbReference>
<name>A0A7W7AAY7_9SPHN</name>
<dbReference type="PIRSF" id="PIRSF006060">
    <property type="entry name" value="AA_transporter"/>
    <property type="match status" value="1"/>
</dbReference>
<protein>
    <recommendedName>
        <fullName evidence="3">Arginine/agmatine antiporter</fullName>
    </recommendedName>
</protein>
<feature type="transmembrane region" description="Helical" evidence="9">
    <location>
        <begin position="347"/>
        <end position="371"/>
    </location>
</feature>
<organism evidence="10 11">
    <name type="scientific">Novosphingobium taihuense</name>
    <dbReference type="NCBI Taxonomy" id="260085"/>
    <lineage>
        <taxon>Bacteria</taxon>
        <taxon>Pseudomonadati</taxon>
        <taxon>Pseudomonadota</taxon>
        <taxon>Alphaproteobacteria</taxon>
        <taxon>Sphingomonadales</taxon>
        <taxon>Sphingomonadaceae</taxon>
        <taxon>Novosphingobium</taxon>
    </lineage>
</organism>
<evidence type="ECO:0000256" key="6">
    <source>
        <dbReference type="ARBA" id="ARBA00022989"/>
    </source>
</evidence>
<comment type="function">
    <text evidence="8">Major component of the acid-resistance (AR) system allowing enteric pathogens to survive the acidic environment in the stomach. Exchanges extracellular arginine for its intracellular decarboxylation product agmatine (Agm) thereby expelling intracellular protons. Probably undergoes several conformational states in order to translocate the substrate across the membrane; keeps the substrate accessible to only 1 side of the membrane at a time by opening and closing 3 membrane-internal gates.</text>
</comment>
<evidence type="ECO:0000256" key="8">
    <source>
        <dbReference type="ARBA" id="ARBA00045636"/>
    </source>
</evidence>